<evidence type="ECO:0000313" key="2">
    <source>
        <dbReference type="EMBL" id="MPC18360.1"/>
    </source>
</evidence>
<keyword evidence="3" id="KW-1185">Reference proteome</keyword>
<evidence type="ECO:0000313" key="3">
    <source>
        <dbReference type="Proteomes" id="UP000324222"/>
    </source>
</evidence>
<dbReference type="EMBL" id="VSRR010000672">
    <property type="protein sequence ID" value="MPC18360.1"/>
    <property type="molecule type" value="Genomic_DNA"/>
</dbReference>
<comment type="caution">
    <text evidence="2">The sequence shown here is derived from an EMBL/GenBank/DDBJ whole genome shotgun (WGS) entry which is preliminary data.</text>
</comment>
<name>A0A5B7DAK8_PORTR</name>
<feature type="region of interest" description="Disordered" evidence="1">
    <location>
        <begin position="14"/>
        <end position="42"/>
    </location>
</feature>
<reference evidence="2 3" key="1">
    <citation type="submission" date="2019-05" db="EMBL/GenBank/DDBJ databases">
        <title>Another draft genome of Portunus trituberculatus and its Hox gene families provides insights of decapod evolution.</title>
        <authorList>
            <person name="Jeong J.-H."/>
            <person name="Song I."/>
            <person name="Kim S."/>
            <person name="Choi T."/>
            <person name="Kim D."/>
            <person name="Ryu S."/>
            <person name="Kim W."/>
        </authorList>
    </citation>
    <scope>NUCLEOTIDE SEQUENCE [LARGE SCALE GENOMIC DNA]</scope>
    <source>
        <tissue evidence="2">Muscle</tissue>
    </source>
</reference>
<dbReference type="AlphaFoldDB" id="A0A5B7DAK8"/>
<proteinExistence type="predicted"/>
<evidence type="ECO:0000256" key="1">
    <source>
        <dbReference type="SAM" id="MobiDB-lite"/>
    </source>
</evidence>
<sequence length="132" mass="14248">MDGRRALFARTELSTDEREEGGSAVRQVWPAGKRARTKSGGSGLYSTRQVRLMVEPVLMCMSGPPRMCVCGSVGEVPVPYWDDAIGSGIMKVVLRHPGNSNGKNEQTLVELGGVAWSPLVIIHRGPPFISAQ</sequence>
<organism evidence="2 3">
    <name type="scientific">Portunus trituberculatus</name>
    <name type="common">Swimming crab</name>
    <name type="synonym">Neptunus trituberculatus</name>
    <dbReference type="NCBI Taxonomy" id="210409"/>
    <lineage>
        <taxon>Eukaryota</taxon>
        <taxon>Metazoa</taxon>
        <taxon>Ecdysozoa</taxon>
        <taxon>Arthropoda</taxon>
        <taxon>Crustacea</taxon>
        <taxon>Multicrustacea</taxon>
        <taxon>Malacostraca</taxon>
        <taxon>Eumalacostraca</taxon>
        <taxon>Eucarida</taxon>
        <taxon>Decapoda</taxon>
        <taxon>Pleocyemata</taxon>
        <taxon>Brachyura</taxon>
        <taxon>Eubrachyura</taxon>
        <taxon>Portunoidea</taxon>
        <taxon>Portunidae</taxon>
        <taxon>Portuninae</taxon>
        <taxon>Portunus</taxon>
    </lineage>
</organism>
<gene>
    <name evidence="2" type="ORF">E2C01_011239</name>
</gene>
<accession>A0A5B7DAK8</accession>
<protein>
    <submittedName>
        <fullName evidence="2">Uncharacterized protein</fullName>
    </submittedName>
</protein>
<dbReference type="Proteomes" id="UP000324222">
    <property type="component" value="Unassembled WGS sequence"/>
</dbReference>